<dbReference type="Pfam" id="PF01636">
    <property type="entry name" value="APH"/>
    <property type="match status" value="1"/>
</dbReference>
<dbReference type="InterPro" id="IPR051678">
    <property type="entry name" value="AGP_Transferase"/>
</dbReference>
<dbReference type="Gene3D" id="3.30.200.20">
    <property type="entry name" value="Phosphorylase Kinase, domain 1"/>
    <property type="match status" value="1"/>
</dbReference>
<dbReference type="InterPro" id="IPR002575">
    <property type="entry name" value="Aminoglycoside_PTrfase"/>
</dbReference>
<accession>A0A147H549</accession>
<dbReference type="PANTHER" id="PTHR21310">
    <property type="entry name" value="AMINOGLYCOSIDE PHOSPHOTRANSFERASE-RELATED-RELATED"/>
    <property type="match status" value="1"/>
</dbReference>
<dbReference type="SUPFAM" id="SSF56112">
    <property type="entry name" value="Protein kinase-like (PK-like)"/>
    <property type="match status" value="1"/>
</dbReference>
<dbReference type="InterPro" id="IPR011009">
    <property type="entry name" value="Kinase-like_dom_sf"/>
</dbReference>
<proteinExistence type="predicted"/>
<dbReference type="InterPro" id="IPR041726">
    <property type="entry name" value="ACAD10_11_N"/>
</dbReference>
<dbReference type="OrthoDB" id="179763at2"/>
<comment type="caution">
    <text evidence="2">The sequence shown here is derived from an EMBL/GenBank/DDBJ whole genome shotgun (WGS) entry which is preliminary data.</text>
</comment>
<dbReference type="AlphaFoldDB" id="A0A147H549"/>
<feature type="domain" description="Aminoglycoside phosphotransferase" evidence="1">
    <location>
        <begin position="67"/>
        <end position="296"/>
    </location>
</feature>
<evidence type="ECO:0000259" key="1">
    <source>
        <dbReference type="Pfam" id="PF01636"/>
    </source>
</evidence>
<organism evidence="2 3">
    <name type="scientific">Pseudacidovorax intermedius</name>
    <dbReference type="NCBI Taxonomy" id="433924"/>
    <lineage>
        <taxon>Bacteria</taxon>
        <taxon>Pseudomonadati</taxon>
        <taxon>Pseudomonadota</taxon>
        <taxon>Betaproteobacteria</taxon>
        <taxon>Burkholderiales</taxon>
        <taxon>Comamonadaceae</taxon>
        <taxon>Pseudacidovorax</taxon>
    </lineage>
</organism>
<evidence type="ECO:0000313" key="2">
    <source>
        <dbReference type="EMBL" id="KTT24787.1"/>
    </source>
</evidence>
<sequence>MSAATVIADAPQAPDLSDAAIAAGLARHLRDALGCAVQVEALRRFTGGMSWITAAFTLRAMGHALNGRRFIVKVGSPAGLMAPYSALPQARVLQALADSGVPVPALRWHSDDPAILAAPFLVTDCVAGEELNPFTRDYGIADASVLAPLGGELAQVLARLHRFDWQAAGIDTLQGEDAAQSPGIAQVQFWQARVRRWSRRPQPLMAHASHWLQARAPQVARPVVVHGDYRVGNFLSVGPRITAMLDWEMTHLGDPHEDLAWVMLPDMRLAGLIDHEAFIAQYEAAGGLRVDRQALAYWQVFSLYKMVAINLGGESGFLSGGQDLRLVCLAHNNPSFLLRLAQAMEEAA</sequence>
<dbReference type="PANTHER" id="PTHR21310:SF57">
    <property type="entry name" value="BLR2944 PROTEIN"/>
    <property type="match status" value="1"/>
</dbReference>
<dbReference type="PATRIC" id="fig|433924.3.peg.2994"/>
<keyword evidence="3" id="KW-1185">Reference proteome</keyword>
<reference evidence="2 3" key="1">
    <citation type="journal article" date="2016" name="Front. Microbiol.">
        <title>Genomic Resource of Rice Seed Associated Bacteria.</title>
        <authorList>
            <person name="Midha S."/>
            <person name="Bansal K."/>
            <person name="Sharma S."/>
            <person name="Kumar N."/>
            <person name="Patil P.P."/>
            <person name="Chaudhry V."/>
            <person name="Patil P.B."/>
        </authorList>
    </citation>
    <scope>NUCLEOTIDE SEQUENCE [LARGE SCALE GENOMIC DNA]</scope>
    <source>
        <strain evidence="2 3">NS331</strain>
    </source>
</reference>
<dbReference type="Proteomes" id="UP000072741">
    <property type="component" value="Unassembled WGS sequence"/>
</dbReference>
<gene>
    <name evidence="2" type="ORF">NS331_05630</name>
</gene>
<dbReference type="CDD" id="cd05154">
    <property type="entry name" value="ACAD10_11_N-like"/>
    <property type="match status" value="1"/>
</dbReference>
<protein>
    <recommendedName>
        <fullName evidence="1">Aminoglycoside phosphotransferase domain-containing protein</fullName>
    </recommendedName>
</protein>
<dbReference type="EMBL" id="LDSL01000038">
    <property type="protein sequence ID" value="KTT24787.1"/>
    <property type="molecule type" value="Genomic_DNA"/>
</dbReference>
<dbReference type="RefSeq" id="WP_058641024.1">
    <property type="nucleotide sequence ID" value="NZ_LDSL01000038.1"/>
</dbReference>
<dbReference type="Gene3D" id="3.90.1200.10">
    <property type="match status" value="1"/>
</dbReference>
<evidence type="ECO:0000313" key="3">
    <source>
        <dbReference type="Proteomes" id="UP000072741"/>
    </source>
</evidence>
<name>A0A147H549_9BURK</name>